<proteinExistence type="predicted"/>
<accession>A0ABU0UQP9</accession>
<reference evidence="2 3" key="1">
    <citation type="submission" date="2023-07" db="EMBL/GenBank/DDBJ databases">
        <title>Functional and genomic diversity of the sorghum phyllosphere microbiome.</title>
        <authorList>
            <person name="Shade A."/>
        </authorList>
    </citation>
    <scope>NUCLEOTIDE SEQUENCE [LARGE SCALE GENOMIC DNA]</scope>
    <source>
        <strain evidence="2 3">SORGH_AS_1126</strain>
    </source>
</reference>
<feature type="signal peptide" evidence="1">
    <location>
        <begin position="1"/>
        <end position="18"/>
    </location>
</feature>
<protein>
    <submittedName>
        <fullName evidence="2">Uncharacterized protein</fullName>
    </submittedName>
</protein>
<feature type="chain" id="PRO_5046824592" evidence="1">
    <location>
        <begin position="19"/>
        <end position="177"/>
    </location>
</feature>
<comment type="caution">
    <text evidence="2">The sequence shown here is derived from an EMBL/GenBank/DDBJ whole genome shotgun (WGS) entry which is preliminary data.</text>
</comment>
<dbReference type="RefSeq" id="WP_306934394.1">
    <property type="nucleotide sequence ID" value="NZ_JAUTBL010000002.1"/>
</dbReference>
<gene>
    <name evidence="2" type="ORF">QE408_004216</name>
</gene>
<organism evidence="2 3">
    <name type="scientific">Agrobacterium larrymoorei</name>
    <dbReference type="NCBI Taxonomy" id="160699"/>
    <lineage>
        <taxon>Bacteria</taxon>
        <taxon>Pseudomonadati</taxon>
        <taxon>Pseudomonadota</taxon>
        <taxon>Alphaproteobacteria</taxon>
        <taxon>Hyphomicrobiales</taxon>
        <taxon>Rhizobiaceae</taxon>
        <taxon>Rhizobium/Agrobacterium group</taxon>
        <taxon>Agrobacterium</taxon>
    </lineage>
</organism>
<name>A0ABU0UQP9_9HYPH</name>
<evidence type="ECO:0000256" key="1">
    <source>
        <dbReference type="SAM" id="SignalP"/>
    </source>
</evidence>
<dbReference type="Proteomes" id="UP001224781">
    <property type="component" value="Unassembled WGS sequence"/>
</dbReference>
<evidence type="ECO:0000313" key="3">
    <source>
        <dbReference type="Proteomes" id="UP001224781"/>
    </source>
</evidence>
<evidence type="ECO:0000313" key="2">
    <source>
        <dbReference type="EMBL" id="MDQ1187073.1"/>
    </source>
</evidence>
<dbReference type="EMBL" id="JAUTBL010000002">
    <property type="protein sequence ID" value="MDQ1187073.1"/>
    <property type="molecule type" value="Genomic_DNA"/>
</dbReference>
<sequence>MKALFLALFLVVCGWQGAAAREFTADEKADLRGQIERFETALKQGDFNLVAESVPPKVLGHVATKAGVGVEQLRSAMQAQMQIALASVKLLDFDMDFDRATYKQAPDGMPFVLIPSRSLMETKGQKIEAKTATLALIDDGTWYMVRIDDAQQINIVRAVYPSLATVEFPEGTMEAVQ</sequence>
<keyword evidence="1" id="KW-0732">Signal</keyword>
<keyword evidence="3" id="KW-1185">Reference proteome</keyword>